<keyword evidence="4" id="KW-0472">Membrane</keyword>
<accession>A0AAE1QS03</accession>
<dbReference type="GO" id="GO:0016192">
    <property type="term" value="P:vesicle-mediated transport"/>
    <property type="evidence" value="ECO:0007669"/>
    <property type="project" value="InterPro"/>
</dbReference>
<dbReference type="EMBL" id="JAVYJV010000049">
    <property type="protein sequence ID" value="KAK4337182.1"/>
    <property type="molecule type" value="Genomic_DNA"/>
</dbReference>
<feature type="region of interest" description="Disordered" evidence="6">
    <location>
        <begin position="306"/>
        <end position="339"/>
    </location>
</feature>
<feature type="coiled-coil region" evidence="5">
    <location>
        <begin position="236"/>
        <end position="273"/>
    </location>
</feature>
<reference evidence="9" key="1">
    <citation type="submission" date="2023-12" db="EMBL/GenBank/DDBJ databases">
        <title>Genome assembly of Anisodus tanguticus.</title>
        <authorList>
            <person name="Wang Y.-J."/>
        </authorList>
    </citation>
    <scope>NUCLEOTIDE SEQUENCE</scope>
    <source>
        <strain evidence="9">KB-2021</strain>
        <tissue evidence="9">Leaf</tissue>
    </source>
</reference>
<feature type="domain" description="Clathrin/coatomer adaptor adaptin-like N-terminal" evidence="7">
    <location>
        <begin position="692"/>
        <end position="778"/>
    </location>
</feature>
<evidence type="ECO:0000256" key="5">
    <source>
        <dbReference type="SAM" id="Coils"/>
    </source>
</evidence>
<dbReference type="Pfam" id="PF15295">
    <property type="entry name" value="CCDC50_N"/>
    <property type="match status" value="1"/>
</dbReference>
<name>A0AAE1QS03_9SOLA</name>
<dbReference type="AlphaFoldDB" id="A0AAE1QS03"/>
<feature type="compositionally biased region" description="Polar residues" evidence="6">
    <location>
        <begin position="317"/>
        <end position="339"/>
    </location>
</feature>
<evidence type="ECO:0000313" key="10">
    <source>
        <dbReference type="Proteomes" id="UP001291623"/>
    </source>
</evidence>
<gene>
    <name evidence="9" type="ORF">RND71_044008</name>
</gene>
<dbReference type="SUPFAM" id="SSF48371">
    <property type="entry name" value="ARM repeat"/>
    <property type="match status" value="1"/>
</dbReference>
<protein>
    <recommendedName>
        <fullName evidence="11">Clathrin/coatomer adaptor adaptin-like N-terminal domain-containing protein</fullName>
    </recommendedName>
</protein>
<comment type="subcellular location">
    <subcellularLocation>
        <location evidence="1">Endomembrane system</location>
    </subcellularLocation>
</comment>
<comment type="caution">
    <text evidence="9">The sequence shown here is derived from an EMBL/GenBank/DDBJ whole genome shotgun (WGS) entry which is preliminary data.</text>
</comment>
<dbReference type="InterPro" id="IPR011989">
    <property type="entry name" value="ARM-like"/>
</dbReference>
<keyword evidence="2" id="KW-0813">Transport</keyword>
<dbReference type="InterPro" id="IPR029311">
    <property type="entry name" value="CCDC50_N"/>
</dbReference>
<evidence type="ECO:0000259" key="8">
    <source>
        <dbReference type="Pfam" id="PF15295"/>
    </source>
</evidence>
<evidence type="ECO:0000256" key="2">
    <source>
        <dbReference type="ARBA" id="ARBA00022448"/>
    </source>
</evidence>
<evidence type="ECO:0000256" key="3">
    <source>
        <dbReference type="ARBA" id="ARBA00022927"/>
    </source>
</evidence>
<keyword evidence="3" id="KW-0653">Protein transport</keyword>
<feature type="coiled-coil region" evidence="5">
    <location>
        <begin position="106"/>
        <end position="156"/>
    </location>
</feature>
<keyword evidence="10" id="KW-1185">Reference proteome</keyword>
<feature type="domain" description="Coiled-coil" evidence="8">
    <location>
        <begin position="14"/>
        <end position="142"/>
    </location>
</feature>
<dbReference type="GO" id="GO:0012505">
    <property type="term" value="C:endomembrane system"/>
    <property type="evidence" value="ECO:0007669"/>
    <property type="project" value="UniProtKB-SubCell"/>
</dbReference>
<dbReference type="Proteomes" id="UP001291623">
    <property type="component" value="Unassembled WGS sequence"/>
</dbReference>
<evidence type="ECO:0000256" key="6">
    <source>
        <dbReference type="SAM" id="MobiDB-lite"/>
    </source>
</evidence>
<dbReference type="Gene3D" id="1.25.10.10">
    <property type="entry name" value="Leucine-rich Repeat Variant"/>
    <property type="match status" value="1"/>
</dbReference>
<evidence type="ECO:0000256" key="1">
    <source>
        <dbReference type="ARBA" id="ARBA00004308"/>
    </source>
</evidence>
<organism evidence="9 10">
    <name type="scientific">Anisodus tanguticus</name>
    <dbReference type="NCBI Taxonomy" id="243964"/>
    <lineage>
        <taxon>Eukaryota</taxon>
        <taxon>Viridiplantae</taxon>
        <taxon>Streptophyta</taxon>
        <taxon>Embryophyta</taxon>
        <taxon>Tracheophyta</taxon>
        <taxon>Spermatophyta</taxon>
        <taxon>Magnoliopsida</taxon>
        <taxon>eudicotyledons</taxon>
        <taxon>Gunneridae</taxon>
        <taxon>Pentapetalae</taxon>
        <taxon>asterids</taxon>
        <taxon>lamiids</taxon>
        <taxon>Solanales</taxon>
        <taxon>Solanaceae</taxon>
        <taxon>Solanoideae</taxon>
        <taxon>Hyoscyameae</taxon>
        <taxon>Anisodus</taxon>
    </lineage>
</organism>
<evidence type="ECO:0000256" key="4">
    <source>
        <dbReference type="ARBA" id="ARBA00023136"/>
    </source>
</evidence>
<dbReference type="PANTHER" id="PTHR22780">
    <property type="entry name" value="ADAPTIN, ALPHA/GAMMA/EPSILON"/>
    <property type="match status" value="1"/>
</dbReference>
<keyword evidence="5" id="KW-0175">Coiled coil</keyword>
<dbReference type="InterPro" id="IPR002553">
    <property type="entry name" value="Clathrin/coatomer_adapt-like_N"/>
</dbReference>
<evidence type="ECO:0000313" key="9">
    <source>
        <dbReference type="EMBL" id="KAK4337182.1"/>
    </source>
</evidence>
<dbReference type="GO" id="GO:0006886">
    <property type="term" value="P:intracellular protein transport"/>
    <property type="evidence" value="ECO:0007669"/>
    <property type="project" value="InterPro"/>
</dbReference>
<evidence type="ECO:0000259" key="7">
    <source>
        <dbReference type="Pfam" id="PF01602"/>
    </source>
</evidence>
<dbReference type="InterPro" id="IPR050840">
    <property type="entry name" value="Adaptor_Complx_Large_Subunit"/>
</dbReference>
<sequence>MALQINPLQKLSTEEIEIPEGKVEQVCKQWLVHEDGNLAYKLQNEEINSHLNQNKMRNQTVRSDLIQAKNIHQTEKLQQQYYQQIRKQKQAQLDEQIAKEMQFNLIQEEQKQMMEMQRIVDEDEKLAKELAEKEKRRLQRRKLAREKAQIEKIKRERFQYYLDNNLDVTSTINDDLDELDLSDFCRKPPEDLNSDQLANFITEQDEELARFLQIYENQKKNSLAKDKQQLIENQDYEIAKMIYEEEKIKLRRLKEKRLQKQKLKQTKNNEADQPEYYIPDDRLYRLPNQYNYSDTNNDLIKNKYSDQSFYDEPPHEFQNNNEINTLNSNKSSGFNSITDFQNDNQPNCFNKKESLPVYNKFDLQNFEDNVLNNDQLNNKPESLNLHYNPSNNNSSTIEENNQYTLSTKQLSNQNNVCILSFVNRALPPIPNTFHNIAMDIDPTYNRKSKLSTQNDDNLDSAEKLLIEQNGLHFAQLARVSPIESEDEKHLTKTMYEIPMNDLDNNKGIKNRVSRSSSNITNDDSYSLSSQKNLHVKILRNVYMELVLFLRNIMKDADNEKRKLIDQINLSQEQEDDRSFSLKIPNDFTNENLTADSEIKIGRLLFEFKLKRLEINDTVEKLSIHNLNLMDPCDSKFGQCVYGKCVSENIDKFTQKSLHSLIFVRLTSSIPTPPMRLRDLIRQIRAARTAADERAVIQKECAYIRSTFREEDNVWRCRNVAKLLYIHMLGYPAHFGQLECLKLIASPKFTDKRIGYLGAMLLLDERQDVHLLITNSLKK</sequence>
<dbReference type="InterPro" id="IPR016024">
    <property type="entry name" value="ARM-type_fold"/>
</dbReference>
<dbReference type="GO" id="GO:0030117">
    <property type="term" value="C:membrane coat"/>
    <property type="evidence" value="ECO:0007669"/>
    <property type="project" value="InterPro"/>
</dbReference>
<dbReference type="Pfam" id="PF01602">
    <property type="entry name" value="Adaptin_N"/>
    <property type="match status" value="1"/>
</dbReference>
<evidence type="ECO:0008006" key="11">
    <source>
        <dbReference type="Google" id="ProtNLM"/>
    </source>
</evidence>
<proteinExistence type="predicted"/>